<evidence type="ECO:0008006" key="3">
    <source>
        <dbReference type="Google" id="ProtNLM"/>
    </source>
</evidence>
<dbReference type="Pfam" id="PF05635">
    <property type="entry name" value="23S_rRNA_IVP"/>
    <property type="match status" value="1"/>
</dbReference>
<dbReference type="NCBIfam" id="NF008911">
    <property type="entry name" value="PRK12275.1-2"/>
    <property type="match status" value="1"/>
</dbReference>
<name>A0A1F7IWB6_9BACT</name>
<organism evidence="1 2">
    <name type="scientific">Candidatus Roizmanbacteria bacterium RIFCSPLOWO2_01_FULL_38_12</name>
    <dbReference type="NCBI Taxonomy" id="1802061"/>
    <lineage>
        <taxon>Bacteria</taxon>
        <taxon>Candidatus Roizmaniibacteriota</taxon>
    </lineage>
</organism>
<evidence type="ECO:0000313" key="2">
    <source>
        <dbReference type="Proteomes" id="UP000177141"/>
    </source>
</evidence>
<dbReference type="AlphaFoldDB" id="A0A1F7IWB6"/>
<protein>
    <recommendedName>
        <fullName evidence="3">Four helix bundle protein</fullName>
    </recommendedName>
</protein>
<dbReference type="EMBL" id="MGAL01000028">
    <property type="protein sequence ID" value="OGK47670.1"/>
    <property type="molecule type" value="Genomic_DNA"/>
</dbReference>
<dbReference type="NCBIfam" id="TIGR02436">
    <property type="entry name" value="four helix bundle protein"/>
    <property type="match status" value="1"/>
</dbReference>
<dbReference type="SUPFAM" id="SSF158446">
    <property type="entry name" value="IVS-encoded protein-like"/>
    <property type="match status" value="1"/>
</dbReference>
<dbReference type="InterPro" id="IPR036583">
    <property type="entry name" value="23S_rRNA_IVS_sf"/>
</dbReference>
<sequence>MINTYKDLTVWQRAIELVEEVYKVSNKFPKEEIYGLTSQMKRASISIPSNIAEGRRRRTKADYFRFLIIAYSSGAELETQIEIAKRLKFIDSSNYSKLDNLLDEVMKMLNKMLNNSNKLKS</sequence>
<dbReference type="InterPro" id="IPR012657">
    <property type="entry name" value="23S_rRNA-intervening_sequence"/>
</dbReference>
<proteinExistence type="predicted"/>
<comment type="caution">
    <text evidence="1">The sequence shown here is derived from an EMBL/GenBank/DDBJ whole genome shotgun (WGS) entry which is preliminary data.</text>
</comment>
<dbReference type="PANTHER" id="PTHR38471:SF2">
    <property type="entry name" value="FOUR HELIX BUNDLE PROTEIN"/>
    <property type="match status" value="1"/>
</dbReference>
<accession>A0A1F7IWB6</accession>
<dbReference type="STRING" id="1802061.A3A93_02425"/>
<evidence type="ECO:0000313" key="1">
    <source>
        <dbReference type="EMBL" id="OGK47670.1"/>
    </source>
</evidence>
<reference evidence="1 2" key="1">
    <citation type="journal article" date="2016" name="Nat. Commun.">
        <title>Thousands of microbial genomes shed light on interconnected biogeochemical processes in an aquifer system.</title>
        <authorList>
            <person name="Anantharaman K."/>
            <person name="Brown C.T."/>
            <person name="Hug L.A."/>
            <person name="Sharon I."/>
            <person name="Castelle C.J."/>
            <person name="Probst A.J."/>
            <person name="Thomas B.C."/>
            <person name="Singh A."/>
            <person name="Wilkins M.J."/>
            <person name="Karaoz U."/>
            <person name="Brodie E.L."/>
            <person name="Williams K.H."/>
            <person name="Hubbard S.S."/>
            <person name="Banfield J.F."/>
        </authorList>
    </citation>
    <scope>NUCLEOTIDE SEQUENCE [LARGE SCALE GENOMIC DNA]</scope>
</reference>
<dbReference type="Proteomes" id="UP000177141">
    <property type="component" value="Unassembled WGS sequence"/>
</dbReference>
<dbReference type="PANTHER" id="PTHR38471">
    <property type="entry name" value="FOUR HELIX BUNDLE PROTEIN"/>
    <property type="match status" value="1"/>
</dbReference>
<dbReference type="CDD" id="cd16377">
    <property type="entry name" value="23S_rRNA_IVP_like"/>
    <property type="match status" value="1"/>
</dbReference>
<dbReference type="Gene3D" id="1.20.1440.60">
    <property type="entry name" value="23S rRNA-intervening sequence"/>
    <property type="match status" value="1"/>
</dbReference>
<gene>
    <name evidence="1" type="ORF">A3A93_02425</name>
</gene>